<sequence>MGRSKNANPNAMRNNNAKRMEERSRIAKFASYAEQEIDKLESHQIKK</sequence>
<evidence type="ECO:0000256" key="1">
    <source>
        <dbReference type="SAM" id="MobiDB-lite"/>
    </source>
</evidence>
<dbReference type="Proteomes" id="UP000027936">
    <property type="component" value="Unassembled WGS sequence"/>
</dbReference>
<dbReference type="PATRIC" id="fig|1348973.3.peg.3552"/>
<comment type="caution">
    <text evidence="2">The sequence shown here is derived from an EMBL/GenBank/DDBJ whole genome shotgun (WGS) entry which is preliminary data.</text>
</comment>
<protein>
    <submittedName>
        <fullName evidence="2">Uncharacterized protein</fullName>
    </submittedName>
</protein>
<reference evidence="2 3" key="1">
    <citation type="submission" date="2014-04" db="EMBL/GenBank/DDBJ databases">
        <title>Draft genome sequence of Bacillus azotoformans MEV2011, a (co-) denitrifying strain unable to grow in the presence of oxygen.</title>
        <authorList>
            <person name="Nielsen M."/>
            <person name="Schreiber L."/>
            <person name="Finster K."/>
            <person name="Schramm A."/>
        </authorList>
    </citation>
    <scope>NUCLEOTIDE SEQUENCE [LARGE SCALE GENOMIC DNA]</scope>
    <source>
        <strain evidence="2 3">MEV2011</strain>
    </source>
</reference>
<evidence type="ECO:0000313" key="3">
    <source>
        <dbReference type="Proteomes" id="UP000027936"/>
    </source>
</evidence>
<dbReference type="GeneID" id="89468141"/>
<gene>
    <name evidence="2" type="ORF">M670_03674</name>
</gene>
<proteinExistence type="predicted"/>
<evidence type="ECO:0000313" key="2">
    <source>
        <dbReference type="EMBL" id="KEF37083.1"/>
    </source>
</evidence>
<feature type="compositionally biased region" description="Low complexity" evidence="1">
    <location>
        <begin position="1"/>
        <end position="17"/>
    </location>
</feature>
<dbReference type="RefSeq" id="WP_169315878.1">
    <property type="nucleotide sequence ID" value="NZ_JJRY01000018.1"/>
</dbReference>
<dbReference type="AlphaFoldDB" id="A0A072NJN1"/>
<name>A0A072NJN1_SCHAZ</name>
<accession>A0A072NJN1</accession>
<dbReference type="EMBL" id="JJRY01000018">
    <property type="protein sequence ID" value="KEF37083.1"/>
    <property type="molecule type" value="Genomic_DNA"/>
</dbReference>
<organism evidence="2 3">
    <name type="scientific">Schinkia azotoformans MEV2011</name>
    <dbReference type="NCBI Taxonomy" id="1348973"/>
    <lineage>
        <taxon>Bacteria</taxon>
        <taxon>Bacillati</taxon>
        <taxon>Bacillota</taxon>
        <taxon>Bacilli</taxon>
        <taxon>Bacillales</taxon>
        <taxon>Bacillaceae</taxon>
        <taxon>Calidifontibacillus/Schinkia group</taxon>
        <taxon>Schinkia</taxon>
    </lineage>
</organism>
<feature type="region of interest" description="Disordered" evidence="1">
    <location>
        <begin position="1"/>
        <end position="23"/>
    </location>
</feature>